<keyword evidence="6" id="KW-0812">Transmembrane</keyword>
<dbReference type="Gene3D" id="2.40.10.350">
    <property type="entry name" value="Rod shape-determining protein MreC, domain 2"/>
    <property type="match status" value="1"/>
</dbReference>
<dbReference type="InterPro" id="IPR055342">
    <property type="entry name" value="MreC_beta-barrel_core"/>
</dbReference>
<dbReference type="RefSeq" id="WP_261294176.1">
    <property type="nucleotide sequence ID" value="NZ_JANQBK010000005.1"/>
</dbReference>
<dbReference type="PANTHER" id="PTHR34138:SF1">
    <property type="entry name" value="CELL SHAPE-DETERMINING PROTEIN MREC"/>
    <property type="match status" value="1"/>
</dbReference>
<evidence type="ECO:0000313" key="8">
    <source>
        <dbReference type="EMBL" id="MFC3580807.1"/>
    </source>
</evidence>
<feature type="transmembrane region" description="Helical" evidence="6">
    <location>
        <begin position="20"/>
        <end position="42"/>
    </location>
</feature>
<evidence type="ECO:0000259" key="7">
    <source>
        <dbReference type="Pfam" id="PF04085"/>
    </source>
</evidence>
<accession>A0ABV7SWZ9</accession>
<dbReference type="InterPro" id="IPR007221">
    <property type="entry name" value="MreC"/>
</dbReference>
<gene>
    <name evidence="8" type="primary">mreC</name>
    <name evidence="8" type="ORF">ACFONA_11580</name>
</gene>
<evidence type="ECO:0000256" key="1">
    <source>
        <dbReference type="ARBA" id="ARBA00009369"/>
    </source>
</evidence>
<dbReference type="EMBL" id="JBHRXP010000007">
    <property type="protein sequence ID" value="MFC3580807.1"/>
    <property type="molecule type" value="Genomic_DNA"/>
</dbReference>
<dbReference type="Gene3D" id="2.40.10.340">
    <property type="entry name" value="Rod shape-determining protein MreC, domain 1"/>
    <property type="match status" value="1"/>
</dbReference>
<dbReference type="PANTHER" id="PTHR34138">
    <property type="entry name" value="CELL SHAPE-DETERMINING PROTEIN MREC"/>
    <property type="match status" value="1"/>
</dbReference>
<evidence type="ECO:0000256" key="4">
    <source>
        <dbReference type="ARBA" id="ARBA00032089"/>
    </source>
</evidence>
<comment type="similarity">
    <text evidence="1">Belongs to the MreC family.</text>
</comment>
<comment type="caution">
    <text evidence="8">The sequence shown here is derived from an EMBL/GenBank/DDBJ whole genome shotgun (WGS) entry which is preliminary data.</text>
</comment>
<dbReference type="InterPro" id="IPR042175">
    <property type="entry name" value="Cell/Rod_MreC_2"/>
</dbReference>
<evidence type="ECO:0000313" key="9">
    <source>
        <dbReference type="Proteomes" id="UP001595713"/>
    </source>
</evidence>
<sequence>MAPSRNRRPGFSRRAQYGLFLGYVIGGIGVLVAVVLLALSALNPPAYVAARATIAEITTPISSGLAGIGRGIAAIPSGIAEHFAVKSTNAELRRELNDVQRLLQRARTLNYDNRRLRALLRFRERAINPVVAARLVSSTASSTRRVAVLNAGSWQGVREGQPVQGPEGLIGRILETGPNTARVLLLTDPESIVPVRRTRDGHAALAAGRGDGLLDVRSVSLANAAFQVGDMFVTSGTGGIYPPNIPVARIVRRSSDIALARSFARPDTLDFALVQQIYLPPPAPIPTATPTPTPGPTPAPTPTSAAAR</sequence>
<dbReference type="Pfam" id="PF04085">
    <property type="entry name" value="MreC"/>
    <property type="match status" value="1"/>
</dbReference>
<evidence type="ECO:0000256" key="2">
    <source>
        <dbReference type="ARBA" id="ARBA00013855"/>
    </source>
</evidence>
<keyword evidence="6" id="KW-0472">Membrane</keyword>
<evidence type="ECO:0000256" key="3">
    <source>
        <dbReference type="ARBA" id="ARBA00022960"/>
    </source>
</evidence>
<reference evidence="9" key="1">
    <citation type="journal article" date="2019" name="Int. J. Syst. Evol. Microbiol.">
        <title>The Global Catalogue of Microorganisms (GCM) 10K type strain sequencing project: providing services to taxonomists for standard genome sequencing and annotation.</title>
        <authorList>
            <consortium name="The Broad Institute Genomics Platform"/>
            <consortium name="The Broad Institute Genome Sequencing Center for Infectious Disease"/>
            <person name="Wu L."/>
            <person name="Ma J."/>
        </authorList>
    </citation>
    <scope>NUCLEOTIDE SEQUENCE [LARGE SCALE GENOMIC DNA]</scope>
    <source>
        <strain evidence="9">KCTC 42739</strain>
    </source>
</reference>
<protein>
    <recommendedName>
        <fullName evidence="2">Cell shape-determining protein MreC</fullName>
    </recommendedName>
    <alternativeName>
        <fullName evidence="4">Cell shape protein MreC</fullName>
    </alternativeName>
</protein>
<dbReference type="Proteomes" id="UP001595713">
    <property type="component" value="Unassembled WGS sequence"/>
</dbReference>
<name>A0ABV7SWZ9_9SPHN</name>
<keyword evidence="6" id="KW-1133">Transmembrane helix</keyword>
<organism evidence="8 9">
    <name type="scientific">Sphingomonas hylomeconis</name>
    <dbReference type="NCBI Taxonomy" id="1395958"/>
    <lineage>
        <taxon>Bacteria</taxon>
        <taxon>Pseudomonadati</taxon>
        <taxon>Pseudomonadota</taxon>
        <taxon>Alphaproteobacteria</taxon>
        <taxon>Sphingomonadales</taxon>
        <taxon>Sphingomonadaceae</taxon>
        <taxon>Sphingomonas</taxon>
    </lineage>
</organism>
<feature type="domain" description="Rod shape-determining protein MreC beta-barrel core" evidence="7">
    <location>
        <begin position="136"/>
        <end position="255"/>
    </location>
</feature>
<keyword evidence="3" id="KW-0133">Cell shape</keyword>
<feature type="compositionally biased region" description="Pro residues" evidence="5">
    <location>
        <begin position="282"/>
        <end position="301"/>
    </location>
</feature>
<feature type="region of interest" description="Disordered" evidence="5">
    <location>
        <begin position="282"/>
        <end position="308"/>
    </location>
</feature>
<dbReference type="NCBIfam" id="TIGR00219">
    <property type="entry name" value="mreC"/>
    <property type="match status" value="1"/>
</dbReference>
<evidence type="ECO:0000256" key="5">
    <source>
        <dbReference type="SAM" id="MobiDB-lite"/>
    </source>
</evidence>
<evidence type="ECO:0000256" key="6">
    <source>
        <dbReference type="SAM" id="Phobius"/>
    </source>
</evidence>
<dbReference type="InterPro" id="IPR042177">
    <property type="entry name" value="Cell/Rod_1"/>
</dbReference>
<keyword evidence="9" id="KW-1185">Reference proteome</keyword>
<proteinExistence type="inferred from homology"/>